<feature type="region of interest" description="Disordered" evidence="1">
    <location>
        <begin position="1"/>
        <end position="72"/>
    </location>
</feature>
<dbReference type="Proteomes" id="UP000053611">
    <property type="component" value="Unassembled WGS sequence"/>
</dbReference>
<keyword evidence="3" id="KW-1185">Reference proteome</keyword>
<sequence>MGSTTSTTPTSSVTSATPTNTNNSKKPAGSTPAAPTGALSAVAPVVGKSRKKSRRRNRQNNLRDEVESNRDDDAAAHARNLNLLKHFFPDVWRAQLNCPNDFNLWVYVNAEDPYLCHRLNGGVPLGVPFPNQSPGGPSRLGPLEMQVYYALKSIQNRRS</sequence>
<feature type="compositionally biased region" description="Basic and acidic residues" evidence="1">
    <location>
        <begin position="61"/>
        <end position="72"/>
    </location>
</feature>
<dbReference type="EMBL" id="KQ087224">
    <property type="protein sequence ID" value="KLT41021.1"/>
    <property type="molecule type" value="Genomic_DNA"/>
</dbReference>
<name>A0A0J0XIW6_9TREE</name>
<evidence type="ECO:0000256" key="1">
    <source>
        <dbReference type="SAM" id="MobiDB-lite"/>
    </source>
</evidence>
<protein>
    <submittedName>
        <fullName evidence="2">Uncharacterized protein</fullName>
    </submittedName>
</protein>
<evidence type="ECO:0000313" key="2">
    <source>
        <dbReference type="EMBL" id="KLT41021.1"/>
    </source>
</evidence>
<proteinExistence type="predicted"/>
<dbReference type="RefSeq" id="XP_018277512.1">
    <property type="nucleotide sequence ID" value="XM_018425478.1"/>
</dbReference>
<gene>
    <name evidence="2" type="ORF">CC85DRAFT_303588</name>
</gene>
<dbReference type="GeneID" id="28986081"/>
<reference evidence="2 3" key="1">
    <citation type="submission" date="2015-03" db="EMBL/GenBank/DDBJ databases">
        <title>Genomics and transcriptomics of the oil-accumulating basidiomycete yeast T. oleaginosus allow insights into substrate utilization and the diverse evolutionary trajectories of mating systems in fungi.</title>
        <authorList>
            <consortium name="DOE Joint Genome Institute"/>
            <person name="Kourist R."/>
            <person name="Kracht O."/>
            <person name="Bracharz F."/>
            <person name="Lipzen A."/>
            <person name="Nolan M."/>
            <person name="Ohm R."/>
            <person name="Grigoriev I."/>
            <person name="Sun S."/>
            <person name="Heitman J."/>
            <person name="Bruck T."/>
            <person name="Nowrousian M."/>
        </authorList>
    </citation>
    <scope>NUCLEOTIDE SEQUENCE [LARGE SCALE GENOMIC DNA]</scope>
    <source>
        <strain evidence="2 3">IBC0246</strain>
    </source>
</reference>
<feature type="compositionally biased region" description="Basic residues" evidence="1">
    <location>
        <begin position="48"/>
        <end position="58"/>
    </location>
</feature>
<evidence type="ECO:0000313" key="3">
    <source>
        <dbReference type="Proteomes" id="UP000053611"/>
    </source>
</evidence>
<feature type="compositionally biased region" description="Low complexity" evidence="1">
    <location>
        <begin position="1"/>
        <end position="38"/>
    </location>
</feature>
<organism evidence="2 3">
    <name type="scientific">Cutaneotrichosporon oleaginosum</name>
    <dbReference type="NCBI Taxonomy" id="879819"/>
    <lineage>
        <taxon>Eukaryota</taxon>
        <taxon>Fungi</taxon>
        <taxon>Dikarya</taxon>
        <taxon>Basidiomycota</taxon>
        <taxon>Agaricomycotina</taxon>
        <taxon>Tremellomycetes</taxon>
        <taxon>Trichosporonales</taxon>
        <taxon>Trichosporonaceae</taxon>
        <taxon>Cutaneotrichosporon</taxon>
    </lineage>
</organism>
<accession>A0A0J0XIW6</accession>
<dbReference type="AlphaFoldDB" id="A0A0J0XIW6"/>